<dbReference type="EMBL" id="MTYJ01000069">
    <property type="protein sequence ID" value="OQV16893.1"/>
    <property type="molecule type" value="Genomic_DNA"/>
</dbReference>
<dbReference type="InterPro" id="IPR026316">
    <property type="entry name" value="NSL2"/>
</dbReference>
<feature type="domain" description="KANL2-like probable zinc-finger" evidence="15">
    <location>
        <begin position="221"/>
        <end position="265"/>
    </location>
</feature>
<dbReference type="GO" id="GO:0006325">
    <property type="term" value="P:chromatin organization"/>
    <property type="evidence" value="ECO:0007669"/>
    <property type="project" value="UniProtKB-KW"/>
</dbReference>
<comment type="caution">
    <text evidence="16">The sequence shown here is derived from an EMBL/GenBank/DDBJ whole genome shotgun (WGS) entry which is preliminary data.</text>
</comment>
<evidence type="ECO:0000256" key="1">
    <source>
        <dbReference type="ARBA" id="ARBA00004123"/>
    </source>
</evidence>
<organism evidence="16 17">
    <name type="scientific">Hypsibius exemplaris</name>
    <name type="common">Freshwater tardigrade</name>
    <dbReference type="NCBI Taxonomy" id="2072580"/>
    <lineage>
        <taxon>Eukaryota</taxon>
        <taxon>Metazoa</taxon>
        <taxon>Ecdysozoa</taxon>
        <taxon>Tardigrada</taxon>
        <taxon>Eutardigrada</taxon>
        <taxon>Parachela</taxon>
        <taxon>Hypsibioidea</taxon>
        <taxon>Hypsibiidae</taxon>
        <taxon>Hypsibius</taxon>
    </lineage>
</organism>
<gene>
    <name evidence="16" type="ORF">BV898_09063</name>
</gene>
<evidence type="ECO:0000256" key="9">
    <source>
        <dbReference type="ARBA" id="ARBA00023242"/>
    </source>
</evidence>
<keyword evidence="7" id="KW-0156">Chromatin regulator</keyword>
<evidence type="ECO:0000259" key="15">
    <source>
        <dbReference type="Pfam" id="PF13891"/>
    </source>
</evidence>
<comment type="subcellular location">
    <subcellularLocation>
        <location evidence="2">Mitochondrion</location>
    </subcellularLocation>
    <subcellularLocation>
        <location evidence="1">Nucleus</location>
    </subcellularLocation>
</comment>
<dbReference type="OrthoDB" id="677315at2759"/>
<dbReference type="PANTHER" id="PTHR13453">
    <property type="entry name" value="KAT8 REGULATORY NSL COMPLEX SUBUNIT 2"/>
    <property type="match status" value="1"/>
</dbReference>
<dbReference type="GO" id="GO:0044545">
    <property type="term" value="C:NSL complex"/>
    <property type="evidence" value="ECO:0007669"/>
    <property type="project" value="TreeGrafter"/>
</dbReference>
<keyword evidence="9" id="KW-0539">Nucleus</keyword>
<accession>A0A1W0WP37</accession>
<evidence type="ECO:0000256" key="6">
    <source>
        <dbReference type="ARBA" id="ARBA00022843"/>
    </source>
</evidence>
<proteinExistence type="predicted"/>
<name>A0A1W0WP37_HYPEX</name>
<keyword evidence="5" id="KW-0597">Phosphoprotein</keyword>
<evidence type="ECO:0000313" key="16">
    <source>
        <dbReference type="EMBL" id="OQV16893.1"/>
    </source>
</evidence>
<evidence type="ECO:0000313" key="17">
    <source>
        <dbReference type="Proteomes" id="UP000192578"/>
    </source>
</evidence>
<evidence type="ECO:0000256" key="11">
    <source>
        <dbReference type="ARBA" id="ARBA00033378"/>
    </source>
</evidence>
<dbReference type="PANTHER" id="PTHR13453:SF1">
    <property type="entry name" value="KAT8 REGULATORY NSL COMPLEX SUBUNIT 2"/>
    <property type="match status" value="1"/>
</dbReference>
<dbReference type="GO" id="GO:0005739">
    <property type="term" value="C:mitochondrion"/>
    <property type="evidence" value="ECO:0007669"/>
    <property type="project" value="UniProtKB-SubCell"/>
</dbReference>
<feature type="compositionally biased region" description="Polar residues" evidence="14">
    <location>
        <begin position="85"/>
        <end position="115"/>
    </location>
</feature>
<feature type="domain" description="KANL2-like probable zinc-finger" evidence="15">
    <location>
        <begin position="519"/>
        <end position="570"/>
    </location>
</feature>
<comment type="subunit">
    <text evidence="13">Component of the NSL complex at least composed of KAT8/MOF, KANSL1, KANSL2, KANSL3, MCRS1, PHF20, OGT1/OGT, WDR5 and HCFC1.</text>
</comment>
<evidence type="ECO:0000256" key="3">
    <source>
        <dbReference type="ARBA" id="ARBA00015508"/>
    </source>
</evidence>
<feature type="region of interest" description="Disordered" evidence="14">
    <location>
        <begin position="1"/>
        <end position="39"/>
    </location>
</feature>
<keyword evidence="4" id="KW-1017">Isopeptide bond</keyword>
<feature type="compositionally biased region" description="Low complexity" evidence="14">
    <location>
        <begin position="166"/>
        <end position="177"/>
    </location>
</feature>
<dbReference type="InterPro" id="IPR025927">
    <property type="entry name" value="Znf_KANL2-like"/>
</dbReference>
<comment type="function">
    <text evidence="12">Non-catalytic component of the NSL histone acetyltransferase complex, a multiprotein complex that mediates histone H4 acetylation at 'Lys-5'- and 'Lys-8' (H4K5ac and H4K8ac) at transcription start sites and promotes transcription initiation. Required for NSL complex stability and for transcription of intraciliary transport genes in both ciliated and non-ciliated cells by regulating histone H4 acetylation at 'Lys-5'- and 'Lys-12' (H4K5ac and H4K12ac). This is necessary for cilium assembly in ciliated cells and for organization of the microtubule cytoskeleton in non-ciliated cells. Required within the NSL complex to maintain nuclear architecture stability by promoting KAT8-mediated acetylation of lamin LMNA.</text>
</comment>
<evidence type="ECO:0000256" key="10">
    <source>
        <dbReference type="ARBA" id="ARBA00032947"/>
    </source>
</evidence>
<feature type="region of interest" description="Disordered" evidence="14">
    <location>
        <begin position="161"/>
        <end position="186"/>
    </location>
</feature>
<dbReference type="AlphaFoldDB" id="A0A1W0WP37"/>
<evidence type="ECO:0000256" key="8">
    <source>
        <dbReference type="ARBA" id="ARBA00023128"/>
    </source>
</evidence>
<evidence type="ECO:0000256" key="5">
    <source>
        <dbReference type="ARBA" id="ARBA00022553"/>
    </source>
</evidence>
<evidence type="ECO:0000256" key="13">
    <source>
        <dbReference type="ARBA" id="ARBA00093543"/>
    </source>
</evidence>
<keyword evidence="8" id="KW-0496">Mitochondrion</keyword>
<keyword evidence="17" id="KW-1185">Reference proteome</keyword>
<feature type="region of interest" description="Disordered" evidence="14">
    <location>
        <begin position="77"/>
        <end position="130"/>
    </location>
</feature>
<evidence type="ECO:0000256" key="2">
    <source>
        <dbReference type="ARBA" id="ARBA00004173"/>
    </source>
</evidence>
<dbReference type="Pfam" id="PF13891">
    <property type="entry name" value="zf-C3HC3H_KANSL2"/>
    <property type="match status" value="2"/>
</dbReference>
<sequence length="660" mass="72371">MDPRELRSSPVGADVDVEMLGDLGGGASTANNSISMEDGDPLISEVFRLTNGMDSAERDDSNTPIPPSLEIPARKAVKKRKVESKTNGVSPFTDAGSTSVPSPCSSVITSASTAAPSRPRGKDPSTLPLTGYVASKDKERNLIYVNYLNAFSNSLTVHPPWKRSSPKAPGIGPAPAADEASSPGGAPSLGTVDFETGGLRAGLTTLYLPDVDRDRCGHAESFCPFSKREGYSFCEKHLLDDKGLPFVPCAFQRLEANPCPYPARMPPGAGGKNRPQRSKEALCSLHMEKGLQEVKQHMSCSANAVFSTMDGLAAYNTNVDKGLPPTNTTDLLDDLAEPLTREHLETYLRATAKETYATCSSSEESLVDENEIGLFRSKTFDTDDELDSGEDDPLKYAHHFSVEELTRILRAKIAKQKELLAGELRLQEYKLKDARAKYLVEVAEERSFLPSVHTQARFDPESCTTYRSIRTMLRLDRKRPKFSYANARRPTTILRNNSKLPDSVYRCLHIDPGTNGKVNKCRQFSLPFSRHCLAHILEDQYQYLYKSCAATHCSNPILKSMGAKFCYHHTDLNILRSGPDLNVNDSHTQASSSSDQEAEGVPLANAAISVARKGLKRPPRPYASKGVFLPSLHSPETVVNEVEAAMETPLRIKVEEMTVD</sequence>
<evidence type="ECO:0000256" key="4">
    <source>
        <dbReference type="ARBA" id="ARBA00022499"/>
    </source>
</evidence>
<dbReference type="Proteomes" id="UP000192578">
    <property type="component" value="Unassembled WGS sequence"/>
</dbReference>
<reference evidence="17" key="1">
    <citation type="submission" date="2017-01" db="EMBL/GenBank/DDBJ databases">
        <title>Comparative genomics of anhydrobiosis in the tardigrade Hypsibius dujardini.</title>
        <authorList>
            <person name="Yoshida Y."/>
            <person name="Koutsovoulos G."/>
            <person name="Laetsch D."/>
            <person name="Stevens L."/>
            <person name="Kumar S."/>
            <person name="Horikawa D."/>
            <person name="Ishino K."/>
            <person name="Komine S."/>
            <person name="Tomita M."/>
            <person name="Blaxter M."/>
            <person name="Arakawa K."/>
        </authorList>
    </citation>
    <scope>NUCLEOTIDE SEQUENCE [LARGE SCALE GENOMIC DNA]</scope>
    <source>
        <strain evidence="17">Z151</strain>
    </source>
</reference>
<evidence type="ECO:0000256" key="14">
    <source>
        <dbReference type="SAM" id="MobiDB-lite"/>
    </source>
</evidence>
<evidence type="ECO:0000256" key="12">
    <source>
        <dbReference type="ARBA" id="ARBA00093359"/>
    </source>
</evidence>
<dbReference type="GO" id="GO:0005634">
    <property type="term" value="C:nucleus"/>
    <property type="evidence" value="ECO:0007669"/>
    <property type="project" value="UniProtKB-SubCell"/>
</dbReference>
<evidence type="ECO:0000256" key="7">
    <source>
        <dbReference type="ARBA" id="ARBA00022853"/>
    </source>
</evidence>
<protein>
    <recommendedName>
        <fullName evidence="3">KAT8 regulatory NSL complex subunit 2</fullName>
    </recommendedName>
    <alternativeName>
        <fullName evidence="11">NSL complex protein NSL2</fullName>
    </alternativeName>
    <alternativeName>
        <fullName evidence="10">Non-specific lethal 2 homolog</fullName>
    </alternativeName>
</protein>
<keyword evidence="6" id="KW-0832">Ubl conjugation</keyword>